<dbReference type="AlphaFoldDB" id="A0AAQ3XHZ3"/>
<evidence type="ECO:0000313" key="1">
    <source>
        <dbReference type="EMBL" id="WVZ99658.1"/>
    </source>
</evidence>
<keyword evidence="2" id="KW-1185">Reference proteome</keyword>
<dbReference type="EMBL" id="CP144754">
    <property type="protein sequence ID" value="WVZ99658.1"/>
    <property type="molecule type" value="Genomic_DNA"/>
</dbReference>
<proteinExistence type="predicted"/>
<sequence length="128" mass="13664">MQPLRDAARVACMSRSFLCSRRCRPDITLSKKTLCMNRNLQEKDEIAKDFNSKVDQILRNCSGIGLRTLKSSFRKQRLPTIGVAGSPSSSRAAIALGADGSRSGSRLALPVAGGDRAPSALLQCGGQA</sequence>
<dbReference type="Proteomes" id="UP001341281">
    <property type="component" value="Chromosome 10"/>
</dbReference>
<protein>
    <submittedName>
        <fullName evidence="1">Uncharacterized protein</fullName>
    </submittedName>
</protein>
<organism evidence="1 2">
    <name type="scientific">Paspalum notatum var. saurae</name>
    <dbReference type="NCBI Taxonomy" id="547442"/>
    <lineage>
        <taxon>Eukaryota</taxon>
        <taxon>Viridiplantae</taxon>
        <taxon>Streptophyta</taxon>
        <taxon>Embryophyta</taxon>
        <taxon>Tracheophyta</taxon>
        <taxon>Spermatophyta</taxon>
        <taxon>Magnoliopsida</taxon>
        <taxon>Liliopsida</taxon>
        <taxon>Poales</taxon>
        <taxon>Poaceae</taxon>
        <taxon>PACMAD clade</taxon>
        <taxon>Panicoideae</taxon>
        <taxon>Andropogonodae</taxon>
        <taxon>Paspaleae</taxon>
        <taxon>Paspalinae</taxon>
        <taxon>Paspalum</taxon>
    </lineage>
</organism>
<evidence type="ECO:0000313" key="2">
    <source>
        <dbReference type="Proteomes" id="UP001341281"/>
    </source>
</evidence>
<name>A0AAQ3XHZ3_PASNO</name>
<accession>A0AAQ3XHZ3</accession>
<reference evidence="1 2" key="1">
    <citation type="submission" date="2024-02" db="EMBL/GenBank/DDBJ databases">
        <title>High-quality chromosome-scale genome assembly of Pensacola bahiagrass (Paspalum notatum Flugge var. saurae).</title>
        <authorList>
            <person name="Vega J.M."/>
            <person name="Podio M."/>
            <person name="Orjuela J."/>
            <person name="Siena L.A."/>
            <person name="Pessino S.C."/>
            <person name="Combes M.C."/>
            <person name="Mariac C."/>
            <person name="Albertini E."/>
            <person name="Pupilli F."/>
            <person name="Ortiz J.P.A."/>
            <person name="Leblanc O."/>
        </authorList>
    </citation>
    <scope>NUCLEOTIDE SEQUENCE [LARGE SCALE GENOMIC DNA]</scope>
    <source>
        <strain evidence="1">R1</strain>
        <tissue evidence="1">Leaf</tissue>
    </source>
</reference>
<gene>
    <name evidence="1" type="ORF">U9M48_044921</name>
</gene>